<gene>
    <name evidence="1" type="ORF">SAMN05216389_10620</name>
</gene>
<dbReference type="STRING" id="930131.SAMN05216389_10620"/>
<evidence type="ECO:0000313" key="2">
    <source>
        <dbReference type="Proteomes" id="UP000198618"/>
    </source>
</evidence>
<keyword evidence="2" id="KW-1185">Reference proteome</keyword>
<accession>A0A1I0C524</accession>
<protein>
    <submittedName>
        <fullName evidence="1">GDYXXLXY protein</fullName>
    </submittedName>
</protein>
<name>A0A1I0C524_9BACI</name>
<dbReference type="EMBL" id="FOHE01000006">
    <property type="protein sequence ID" value="SET14193.1"/>
    <property type="molecule type" value="Genomic_DNA"/>
</dbReference>
<dbReference type="Proteomes" id="UP000198618">
    <property type="component" value="Unassembled WGS sequence"/>
</dbReference>
<reference evidence="1 2" key="1">
    <citation type="submission" date="2016-10" db="EMBL/GenBank/DDBJ databases">
        <authorList>
            <person name="de Groot N.N."/>
        </authorList>
    </citation>
    <scope>NUCLEOTIDE SEQUENCE [LARGE SCALE GENOMIC DNA]</scope>
    <source>
        <strain evidence="1 2">IBRC-M 10780</strain>
    </source>
</reference>
<dbReference type="OrthoDB" id="4868247at2"/>
<dbReference type="RefSeq" id="WP_090868617.1">
    <property type="nucleotide sequence ID" value="NZ_FOHE01000006.1"/>
</dbReference>
<organism evidence="1 2">
    <name type="scientific">Oceanobacillus limi</name>
    <dbReference type="NCBI Taxonomy" id="930131"/>
    <lineage>
        <taxon>Bacteria</taxon>
        <taxon>Bacillati</taxon>
        <taxon>Bacillota</taxon>
        <taxon>Bacilli</taxon>
        <taxon>Bacillales</taxon>
        <taxon>Bacillaceae</taxon>
        <taxon>Oceanobacillus</taxon>
    </lineage>
</organism>
<sequence>MKRLLVYGVILLQIVIISGIAWQDTLIDEYGQSIQLLQDQQDPLKYNSLFEFGSMRMEYEINTIPHEKWDISEEIHYQEVIHVLLEENENGYYEVIKAANDKVEPSSDQIVLQAKYNYTDSITDNHRVQYGFEEIHGEVDEYQHLDSGKQWVVTVKVAPWNQNKVVAIENKE</sequence>
<dbReference type="AlphaFoldDB" id="A0A1I0C524"/>
<dbReference type="InterPro" id="IPR025833">
    <property type="entry name" value="GDYXXLXY"/>
</dbReference>
<evidence type="ECO:0000313" key="1">
    <source>
        <dbReference type="EMBL" id="SET14193.1"/>
    </source>
</evidence>
<dbReference type="Pfam" id="PF14345">
    <property type="entry name" value="GDYXXLXY"/>
    <property type="match status" value="1"/>
</dbReference>
<proteinExistence type="predicted"/>